<sequence length="173" mass="18900">MITVANNILSTLTVLGQIGILVLLTSRLIKKNLPGVEFIKSRTLVFSFIVALAAALGSLFYSQIAGYEPCALCWYQRIFLYPQVFILGLALIKKDFSVAPYIQLLSAIGAIIAGYQHLLQLGWVPSLVCTAVGGVSCAQRFVMGFGYITLPLMSFTAFLLLIIITSFIKNKSK</sequence>
<dbReference type="EMBL" id="JACPHQ010000007">
    <property type="protein sequence ID" value="MBI2465721.1"/>
    <property type="molecule type" value="Genomic_DNA"/>
</dbReference>
<keyword evidence="6 12" id="KW-1133">Transmembrane helix</keyword>
<evidence type="ECO:0000256" key="7">
    <source>
        <dbReference type="ARBA" id="ARBA00023002"/>
    </source>
</evidence>
<proteinExistence type="inferred from homology"/>
<feature type="transmembrane region" description="Helical" evidence="12">
    <location>
        <begin position="144"/>
        <end position="168"/>
    </location>
</feature>
<protein>
    <submittedName>
        <fullName evidence="14">Disulfide bond formation protein B</fullName>
    </submittedName>
</protein>
<evidence type="ECO:0000313" key="15">
    <source>
        <dbReference type="Proteomes" id="UP000709672"/>
    </source>
</evidence>
<evidence type="ECO:0000313" key="14">
    <source>
        <dbReference type="EMBL" id="MBI2465721.1"/>
    </source>
</evidence>
<keyword evidence="9" id="KW-1015">Disulfide bond</keyword>
<dbReference type="InterPro" id="IPR003752">
    <property type="entry name" value="DiS_bond_form_DsbB/BdbC"/>
</dbReference>
<evidence type="ECO:0000256" key="4">
    <source>
        <dbReference type="ARBA" id="ARBA00022692"/>
    </source>
</evidence>
<keyword evidence="8 12" id="KW-0472">Membrane</keyword>
<dbReference type="Proteomes" id="UP000709672">
    <property type="component" value="Unassembled WGS sequence"/>
</dbReference>
<accession>A0A932DS26</accession>
<reference evidence="14" key="1">
    <citation type="submission" date="2020-07" db="EMBL/GenBank/DDBJ databases">
        <title>Huge and variable diversity of episymbiotic CPR bacteria and DPANN archaea in groundwater ecosystems.</title>
        <authorList>
            <person name="He C.Y."/>
            <person name="Keren R."/>
            <person name="Whittaker M."/>
            <person name="Farag I.F."/>
            <person name="Doudna J."/>
            <person name="Cate J.H.D."/>
            <person name="Banfield J.F."/>
        </authorList>
    </citation>
    <scope>NUCLEOTIDE SEQUENCE</scope>
    <source>
        <strain evidence="13">NC_groundwater_191_Ag_S-0.1um_45_8</strain>
        <strain evidence="14">NC_groundwater_418_Ag_B-0.1um_45_10</strain>
    </source>
</reference>
<evidence type="ECO:0000256" key="3">
    <source>
        <dbReference type="ARBA" id="ARBA00022448"/>
    </source>
</evidence>
<evidence type="ECO:0000256" key="2">
    <source>
        <dbReference type="ARBA" id="ARBA00007602"/>
    </source>
</evidence>
<dbReference type="GO" id="GO:0015035">
    <property type="term" value="F:protein-disulfide reductase activity"/>
    <property type="evidence" value="ECO:0007669"/>
    <property type="project" value="InterPro"/>
</dbReference>
<dbReference type="InterPro" id="IPR023380">
    <property type="entry name" value="DsbB-like_sf"/>
</dbReference>
<evidence type="ECO:0000256" key="6">
    <source>
        <dbReference type="ARBA" id="ARBA00022989"/>
    </source>
</evidence>
<dbReference type="EMBL" id="JACOYY010000005">
    <property type="protein sequence ID" value="MBI2052075.1"/>
    <property type="molecule type" value="Genomic_DNA"/>
</dbReference>
<organism evidence="14 15">
    <name type="scientific">Candidatus Sungiibacteriota bacterium</name>
    <dbReference type="NCBI Taxonomy" id="2750080"/>
    <lineage>
        <taxon>Bacteria</taxon>
        <taxon>Candidatus Sungiibacteriota</taxon>
    </lineage>
</organism>
<gene>
    <name evidence="13" type="ORF">HYT38_00140</name>
    <name evidence="14" type="ORF">HYV66_00635</name>
</gene>
<dbReference type="Gene3D" id="1.20.1550.10">
    <property type="entry name" value="DsbB-like"/>
    <property type="match status" value="1"/>
</dbReference>
<comment type="caution">
    <text evidence="14">The sequence shown here is derived from an EMBL/GenBank/DDBJ whole genome shotgun (WGS) entry which is preliminary data.</text>
</comment>
<feature type="transmembrane region" description="Helical" evidence="12">
    <location>
        <begin position="104"/>
        <end position="124"/>
    </location>
</feature>
<evidence type="ECO:0000256" key="1">
    <source>
        <dbReference type="ARBA" id="ARBA00004141"/>
    </source>
</evidence>
<dbReference type="Proteomes" id="UP000786662">
    <property type="component" value="Unassembled WGS sequence"/>
</dbReference>
<dbReference type="PANTHER" id="PTHR43469:SF1">
    <property type="entry name" value="SPBETA PROPHAGE-DERIVED DISULFIDE BOND FORMATION PROTEIN B"/>
    <property type="match status" value="1"/>
</dbReference>
<evidence type="ECO:0000256" key="9">
    <source>
        <dbReference type="ARBA" id="ARBA00023157"/>
    </source>
</evidence>
<evidence type="ECO:0000256" key="12">
    <source>
        <dbReference type="SAM" id="Phobius"/>
    </source>
</evidence>
<feature type="transmembrane region" description="Helical" evidence="12">
    <location>
        <begin position="44"/>
        <end position="62"/>
    </location>
</feature>
<dbReference type="Pfam" id="PF02600">
    <property type="entry name" value="DsbB"/>
    <property type="match status" value="1"/>
</dbReference>
<evidence type="ECO:0000256" key="11">
    <source>
        <dbReference type="ARBA" id="ARBA00023284"/>
    </source>
</evidence>
<keyword evidence="7" id="KW-0560">Oxidoreductase</keyword>
<dbReference type="PANTHER" id="PTHR43469">
    <property type="entry name" value="DISULFIDE FORMATION PROTEIN-RELATED"/>
    <property type="match status" value="1"/>
</dbReference>
<evidence type="ECO:0000256" key="5">
    <source>
        <dbReference type="ARBA" id="ARBA00022982"/>
    </source>
</evidence>
<dbReference type="SUPFAM" id="SSF158442">
    <property type="entry name" value="DsbB-like"/>
    <property type="match status" value="1"/>
</dbReference>
<evidence type="ECO:0000256" key="10">
    <source>
        <dbReference type="ARBA" id="ARBA00023186"/>
    </source>
</evidence>
<dbReference type="InterPro" id="IPR012187">
    <property type="entry name" value="Disulphide_bond_form_BdbC"/>
</dbReference>
<name>A0A932DS26_9BACT</name>
<dbReference type="AlphaFoldDB" id="A0A932DS26"/>
<dbReference type="GO" id="GO:0016020">
    <property type="term" value="C:membrane"/>
    <property type="evidence" value="ECO:0007669"/>
    <property type="project" value="UniProtKB-SubCell"/>
</dbReference>
<feature type="transmembrane region" description="Helical" evidence="12">
    <location>
        <begin position="74"/>
        <end position="92"/>
    </location>
</feature>
<keyword evidence="4 12" id="KW-0812">Transmembrane</keyword>
<dbReference type="GO" id="GO:0006457">
    <property type="term" value="P:protein folding"/>
    <property type="evidence" value="ECO:0007669"/>
    <property type="project" value="InterPro"/>
</dbReference>
<keyword evidence="11" id="KW-0676">Redox-active center</keyword>
<comment type="similarity">
    <text evidence="2">Belongs to the DsbB family. BdbC subfamily.</text>
</comment>
<comment type="subcellular location">
    <subcellularLocation>
        <location evidence="1">Membrane</location>
        <topology evidence="1">Multi-pass membrane protein</topology>
    </subcellularLocation>
</comment>
<feature type="transmembrane region" description="Helical" evidence="12">
    <location>
        <begin position="6"/>
        <end position="24"/>
    </location>
</feature>
<keyword evidence="3" id="KW-0813">Transport</keyword>
<evidence type="ECO:0000256" key="8">
    <source>
        <dbReference type="ARBA" id="ARBA00023136"/>
    </source>
</evidence>
<keyword evidence="10" id="KW-0143">Chaperone</keyword>
<keyword evidence="5" id="KW-0249">Electron transport</keyword>
<evidence type="ECO:0000313" key="13">
    <source>
        <dbReference type="EMBL" id="MBI2052075.1"/>
    </source>
</evidence>